<reference evidence="7 8" key="1">
    <citation type="journal article" date="2012" name="Nature">
        <title>The genomic landscape of species divergence in Ficedula flycatchers.</title>
        <authorList>
            <person name="Ellegren H."/>
            <person name="Smeds L."/>
            <person name="Burri R."/>
            <person name="Olason P.I."/>
            <person name="Backstrom N."/>
            <person name="Kawakami T."/>
            <person name="Kunstner A."/>
            <person name="Makinen H."/>
            <person name="Nadachowska-Brzyska K."/>
            <person name="Qvarnstrom A."/>
            <person name="Uebbing S."/>
            <person name="Wolf J.B."/>
        </authorList>
    </citation>
    <scope>NUCLEOTIDE SEQUENCE [LARGE SCALE GENOMIC DNA]</scope>
</reference>
<dbReference type="GO" id="GO:0005737">
    <property type="term" value="C:cytoplasm"/>
    <property type="evidence" value="ECO:0007669"/>
    <property type="project" value="UniProtKB-SubCell"/>
</dbReference>
<dbReference type="AlphaFoldDB" id="U3K443"/>
<evidence type="ECO:0000256" key="2">
    <source>
        <dbReference type="ARBA" id="ARBA00009552"/>
    </source>
</evidence>
<reference evidence="7" key="3">
    <citation type="submission" date="2025-09" db="UniProtKB">
        <authorList>
            <consortium name="Ensembl"/>
        </authorList>
    </citation>
    <scope>IDENTIFICATION</scope>
</reference>
<evidence type="ECO:0000256" key="5">
    <source>
        <dbReference type="ARBA" id="ARBA00022614"/>
    </source>
</evidence>
<dbReference type="Gene3D" id="3.80.10.10">
    <property type="entry name" value="Ribonuclease Inhibitor"/>
    <property type="match status" value="1"/>
</dbReference>
<evidence type="ECO:0000313" key="7">
    <source>
        <dbReference type="Ensembl" id="ENSFALP00000009797.2"/>
    </source>
</evidence>
<reference evidence="7" key="2">
    <citation type="submission" date="2025-08" db="UniProtKB">
        <authorList>
            <consortium name="Ensembl"/>
        </authorList>
    </citation>
    <scope>IDENTIFICATION</scope>
</reference>
<proteinExistence type="inferred from homology"/>
<evidence type="ECO:0000256" key="4">
    <source>
        <dbReference type="ARBA" id="ARBA00022490"/>
    </source>
</evidence>
<organism evidence="7 8">
    <name type="scientific">Ficedula albicollis</name>
    <name type="common">Collared flycatcher</name>
    <name type="synonym">Muscicapa albicollis</name>
    <dbReference type="NCBI Taxonomy" id="59894"/>
    <lineage>
        <taxon>Eukaryota</taxon>
        <taxon>Metazoa</taxon>
        <taxon>Chordata</taxon>
        <taxon>Craniata</taxon>
        <taxon>Vertebrata</taxon>
        <taxon>Euteleostomi</taxon>
        <taxon>Archelosauria</taxon>
        <taxon>Archosauria</taxon>
        <taxon>Dinosauria</taxon>
        <taxon>Saurischia</taxon>
        <taxon>Theropoda</taxon>
        <taxon>Coelurosauria</taxon>
        <taxon>Aves</taxon>
        <taxon>Neognathae</taxon>
        <taxon>Neoaves</taxon>
        <taxon>Telluraves</taxon>
        <taxon>Australaves</taxon>
        <taxon>Passeriformes</taxon>
        <taxon>Muscicapidae</taxon>
        <taxon>Ficedula</taxon>
    </lineage>
</organism>
<dbReference type="InterPro" id="IPR050694">
    <property type="entry name" value="LRRC14/PRAME"/>
</dbReference>
<evidence type="ECO:0000256" key="3">
    <source>
        <dbReference type="ARBA" id="ARBA00014228"/>
    </source>
</evidence>
<evidence type="ECO:0000256" key="1">
    <source>
        <dbReference type="ARBA" id="ARBA00004496"/>
    </source>
</evidence>
<keyword evidence="6" id="KW-0677">Repeat</keyword>
<name>U3K443_FICAL</name>
<comment type="similarity">
    <text evidence="2">Belongs to the PRAME family. LRRC14 subfamily.</text>
</comment>
<evidence type="ECO:0000313" key="8">
    <source>
        <dbReference type="Proteomes" id="UP000016665"/>
    </source>
</evidence>
<dbReference type="Pfam" id="PF13516">
    <property type="entry name" value="LRR_6"/>
    <property type="match status" value="1"/>
</dbReference>
<dbReference type="PANTHER" id="PTHR14224:SF9">
    <property type="entry name" value="LEUCINE-RICH REPEAT-CONTAINING PROTEIN 14"/>
    <property type="match status" value="1"/>
</dbReference>
<dbReference type="HOGENOM" id="CLU_039635_0_1_1"/>
<dbReference type="GeneTree" id="ENSGT01030000234531"/>
<comment type="subcellular location">
    <subcellularLocation>
        <location evidence="1">Cytoplasm</location>
    </subcellularLocation>
</comment>
<sequence length="476" mass="52769">MDSLLFLCARRVAAQRPLPALPADLYHVLFQAAFLDGRPLVLHDLVATWPFPVLNMQRLVGHRELLRDHPSQDCVEAVIQAVVAQLRRELEEPGCDFSLRVLDMTGLSDSVAGRTTTGLSVWCSTKALAKACVEVAAVATATPQSPGVDVHAHLFVDRRSYRILRDALQTGAASSLHLKCREFKAVDISASEIVTLLESLDPSCLRRVELCFNNLGLTGLSVILPHLSRFPELRSLKVRYSNVDVRHLMPKSAMRIRSVARQLGMLPSLRELNLGSSQLSGNLPWNWPSAPSFPLTSLESLELGYCFLVPADLTFLSQSIHAPALKMLDLSFNNILRGLLEPLQLLLEETSASLLYLDLSHCHVADSHLAALLPTLLRCSRLRFLGLYGNSLSTAAIKDLLQKTLELPDLHLVVYPVPEDCYKPDQQESGWDFVVDKELLAATTVEISQILENSGRTDIVWTYNPCVHGVLDYFSL</sequence>
<evidence type="ECO:0000256" key="6">
    <source>
        <dbReference type="ARBA" id="ARBA00022737"/>
    </source>
</evidence>
<keyword evidence="8" id="KW-1185">Reference proteome</keyword>
<gene>
    <name evidence="7" type="primary">LOC107603433</name>
</gene>
<dbReference type="Ensembl" id="ENSFALT00000009837.2">
    <property type="protein sequence ID" value="ENSFALP00000009797.2"/>
    <property type="gene ID" value="ENSFALG00000009399.2"/>
</dbReference>
<protein>
    <recommendedName>
        <fullName evidence="3">Leucine-rich repeat-containing protein 14</fullName>
    </recommendedName>
</protein>
<keyword evidence="4" id="KW-0963">Cytoplasm</keyword>
<accession>U3K443</accession>
<dbReference type="Proteomes" id="UP000016665">
    <property type="component" value="Chromosome 2"/>
</dbReference>
<keyword evidence="5" id="KW-0433">Leucine-rich repeat</keyword>
<dbReference type="eggNOG" id="ENOG502QWSJ">
    <property type="taxonomic scope" value="Eukaryota"/>
</dbReference>
<dbReference type="InterPro" id="IPR032675">
    <property type="entry name" value="LRR_dom_sf"/>
</dbReference>
<dbReference type="InterPro" id="IPR001611">
    <property type="entry name" value="Leu-rich_rpt"/>
</dbReference>
<dbReference type="SUPFAM" id="SSF52047">
    <property type="entry name" value="RNI-like"/>
    <property type="match status" value="1"/>
</dbReference>
<dbReference type="PANTHER" id="PTHR14224">
    <property type="entry name" value="SIMILAR TO PREFERENTIALLY EXPRESSED ANTIGEN IN MELANOMA-LIKE 3"/>
    <property type="match status" value="1"/>
</dbReference>